<accession>A0A2X0K0E0</accession>
<protein>
    <submittedName>
        <fullName evidence="3">Uncharacterized protein</fullName>
    </submittedName>
</protein>
<name>A0A2X0K0E0_9ACTN</name>
<sequence length="248" mass="25541">MLGVFAAVAALCGATAPWAVLPLVAAVCWGCYDGAVLPQDGADLRALALLSAFVLLGHLLAGPVERAASWRREAARVAAEANPLFRPDDRRRARLRRSRSRLLLTSLGLGVAVGLAVHAHGAAAADAARGHAHPVTATTLANAVPAPRGRATPRAAAVPVVNVPAEWDYPAGSRHLGRVLVFRHQAAGTRLTVWVDDAGRLAAQPASTADQAVFALLVGLTGTAGAAVQAEAESPTASQGQRRRAARA</sequence>
<dbReference type="Proteomes" id="UP000248889">
    <property type="component" value="Unassembled WGS sequence"/>
</dbReference>
<dbReference type="RefSeq" id="WP_111504886.1">
    <property type="nucleotide sequence ID" value="NZ_QKYN01000106.1"/>
</dbReference>
<reference evidence="3 4" key="1">
    <citation type="submission" date="2018-06" db="EMBL/GenBank/DDBJ databases">
        <title>Streptacidiphilus pinicola sp. nov., isolated from pine grove soil.</title>
        <authorList>
            <person name="Roh S.G."/>
            <person name="Park S."/>
            <person name="Kim M.-K."/>
            <person name="Yun B.-R."/>
            <person name="Park J."/>
            <person name="Kim M.J."/>
            <person name="Kim Y.S."/>
            <person name="Kim S.B."/>
        </authorList>
    </citation>
    <scope>NUCLEOTIDE SEQUENCE [LARGE SCALE GENOMIC DNA]</scope>
    <source>
        <strain evidence="3 4">MMS16-CNU450</strain>
    </source>
</reference>
<evidence type="ECO:0000313" key="3">
    <source>
        <dbReference type="EMBL" id="RAG82725.1"/>
    </source>
</evidence>
<keyword evidence="2" id="KW-0812">Transmembrane</keyword>
<dbReference type="EMBL" id="QKYN01000106">
    <property type="protein sequence ID" value="RAG82725.1"/>
    <property type="molecule type" value="Genomic_DNA"/>
</dbReference>
<evidence type="ECO:0000256" key="1">
    <source>
        <dbReference type="SAM" id="MobiDB-lite"/>
    </source>
</evidence>
<evidence type="ECO:0000313" key="4">
    <source>
        <dbReference type="Proteomes" id="UP000248889"/>
    </source>
</evidence>
<gene>
    <name evidence="3" type="ORF">DN069_26120</name>
</gene>
<dbReference type="PANTHER" id="PTHR42305">
    <property type="entry name" value="MEMBRANE PROTEIN RV1733C-RELATED"/>
    <property type="match status" value="1"/>
</dbReference>
<evidence type="ECO:0000256" key="2">
    <source>
        <dbReference type="SAM" id="Phobius"/>
    </source>
</evidence>
<organism evidence="3 4">
    <name type="scientific">Streptacidiphilus pinicola</name>
    <dbReference type="NCBI Taxonomy" id="2219663"/>
    <lineage>
        <taxon>Bacteria</taxon>
        <taxon>Bacillati</taxon>
        <taxon>Actinomycetota</taxon>
        <taxon>Actinomycetes</taxon>
        <taxon>Kitasatosporales</taxon>
        <taxon>Streptomycetaceae</taxon>
        <taxon>Streptacidiphilus</taxon>
    </lineage>
</organism>
<feature type="non-terminal residue" evidence="3">
    <location>
        <position position="248"/>
    </location>
</feature>
<feature type="transmembrane region" description="Helical" evidence="2">
    <location>
        <begin position="100"/>
        <end position="119"/>
    </location>
</feature>
<dbReference type="PANTHER" id="PTHR42305:SF1">
    <property type="entry name" value="MEMBRANE PROTEIN RV1733C-RELATED"/>
    <property type="match status" value="1"/>
</dbReference>
<dbReference type="InterPro" id="IPR039708">
    <property type="entry name" value="MT1774/Rv1733c-like"/>
</dbReference>
<keyword evidence="2" id="KW-0472">Membrane</keyword>
<keyword evidence="4" id="KW-1185">Reference proteome</keyword>
<keyword evidence="2" id="KW-1133">Transmembrane helix</keyword>
<proteinExistence type="predicted"/>
<comment type="caution">
    <text evidence="3">The sequence shown here is derived from an EMBL/GenBank/DDBJ whole genome shotgun (WGS) entry which is preliminary data.</text>
</comment>
<feature type="transmembrane region" description="Helical" evidence="2">
    <location>
        <begin position="46"/>
        <end position="64"/>
    </location>
</feature>
<dbReference type="AlphaFoldDB" id="A0A2X0K0E0"/>
<feature type="region of interest" description="Disordered" evidence="1">
    <location>
        <begin position="227"/>
        <end position="248"/>
    </location>
</feature>
<dbReference type="OrthoDB" id="3853706at2"/>